<gene>
    <name evidence="1" type="ORF">PKOR_02665</name>
</gene>
<dbReference type="PATRIC" id="fig|400092.3.peg.605"/>
<dbReference type="KEGG" id="pko:PKOR_02665"/>
<name>A0A0E3ZD68_9BACT</name>
<proteinExistence type="predicted"/>
<dbReference type="STRING" id="400092.PKOR_02665"/>
<evidence type="ECO:0000313" key="1">
    <source>
        <dbReference type="EMBL" id="AKD02235.1"/>
    </source>
</evidence>
<sequence>MESQGQGRLPLLLFFRYLAVFFCWGVLPEQPDNVPVARKPANMKYEINFLKATEFNANIR</sequence>
<dbReference type="HOGENOM" id="CLU_2937727_0_0_10"/>
<dbReference type="AlphaFoldDB" id="A0A0E3ZD68"/>
<dbReference type="EMBL" id="CP009621">
    <property type="protein sequence ID" value="AKD02235.1"/>
    <property type="molecule type" value="Genomic_DNA"/>
</dbReference>
<reference evidence="1 2" key="1">
    <citation type="journal article" date="2015" name="Sci. Rep.">
        <title>Unraveling adaptation of Pontibacter korlensis to radiation and infertility in desert through complete genome and comparative transcriptomic analysis.</title>
        <authorList>
            <person name="Dai J."/>
            <person name="Dai W."/>
            <person name="Qiu C."/>
            <person name="Yang Z."/>
            <person name="Zhang Y."/>
            <person name="Zhou M."/>
            <person name="Zhang L."/>
            <person name="Fang C."/>
            <person name="Gao Q."/>
            <person name="Yang Q."/>
            <person name="Li X."/>
            <person name="Wang Z."/>
            <person name="Wang Z."/>
            <person name="Jia Z."/>
            <person name="Chen X."/>
        </authorList>
    </citation>
    <scope>NUCLEOTIDE SEQUENCE [LARGE SCALE GENOMIC DNA]</scope>
    <source>
        <strain evidence="1 2">X14-1T</strain>
    </source>
</reference>
<evidence type="ECO:0000313" key="2">
    <source>
        <dbReference type="Proteomes" id="UP000033109"/>
    </source>
</evidence>
<keyword evidence="2" id="KW-1185">Reference proteome</keyword>
<organism evidence="1 2">
    <name type="scientific">Pontibacter korlensis</name>
    <dbReference type="NCBI Taxonomy" id="400092"/>
    <lineage>
        <taxon>Bacteria</taxon>
        <taxon>Pseudomonadati</taxon>
        <taxon>Bacteroidota</taxon>
        <taxon>Cytophagia</taxon>
        <taxon>Cytophagales</taxon>
        <taxon>Hymenobacteraceae</taxon>
        <taxon>Pontibacter</taxon>
    </lineage>
</organism>
<accession>A0A0E3ZD68</accession>
<dbReference type="Proteomes" id="UP000033109">
    <property type="component" value="Chromosome"/>
</dbReference>
<protein>
    <submittedName>
        <fullName evidence="1">Uncharacterized protein</fullName>
    </submittedName>
</protein>